<organism evidence="2 3">
    <name type="scientific">Pontibacter diazotrophicus</name>
    <dbReference type="NCBI Taxonomy" id="1400979"/>
    <lineage>
        <taxon>Bacteria</taxon>
        <taxon>Pseudomonadati</taxon>
        <taxon>Bacteroidota</taxon>
        <taxon>Cytophagia</taxon>
        <taxon>Cytophagales</taxon>
        <taxon>Hymenobacteraceae</taxon>
        <taxon>Pontibacter</taxon>
    </lineage>
</organism>
<gene>
    <name evidence="2" type="ORF">DXT99_15390</name>
</gene>
<accession>A0A3D8LAA0</accession>
<dbReference type="Proteomes" id="UP000256708">
    <property type="component" value="Unassembled WGS sequence"/>
</dbReference>
<keyword evidence="1" id="KW-1133">Transmembrane helix</keyword>
<keyword evidence="3" id="KW-1185">Reference proteome</keyword>
<evidence type="ECO:0008006" key="4">
    <source>
        <dbReference type="Google" id="ProtNLM"/>
    </source>
</evidence>
<keyword evidence="1" id="KW-0812">Transmembrane</keyword>
<name>A0A3D8LAA0_9BACT</name>
<sequence length="271" mass="32007">MPEKKQNLSRYEIIGYILIAAGAIVLIWGTIKFNLVHELYTETGEREGGTFGEYGEFIGGIVGSLWALAGVFLFFATLTYQKREFELQRFELHKTQKIFQQQNFSTLYISFINKHNDIIDSLTAYDINQSERKGTNFFVFFQEKVQSSFIQKVRDLQPQDRTEEALFSIFRDYFTYHFSFYQNSLDPYLKNLSVLFKLIQRYRSETHDKGEYYSFITKASFTQSELFLIYHVAQFNLLKEFNAFDDAFDVFEDLVEEYKVEAIIQQELHTA</sequence>
<dbReference type="RefSeq" id="WP_115566464.1">
    <property type="nucleotide sequence ID" value="NZ_QRGR01000016.1"/>
</dbReference>
<comment type="caution">
    <text evidence="2">The sequence shown here is derived from an EMBL/GenBank/DDBJ whole genome shotgun (WGS) entry which is preliminary data.</text>
</comment>
<dbReference type="OrthoDB" id="6678638at2"/>
<reference evidence="3" key="1">
    <citation type="submission" date="2018-08" db="EMBL/GenBank/DDBJ databases">
        <authorList>
            <person name="Liu Z.-W."/>
            <person name="Du Z.-J."/>
        </authorList>
    </citation>
    <scope>NUCLEOTIDE SEQUENCE [LARGE SCALE GENOMIC DNA]</scope>
    <source>
        <strain evidence="3">H4X</strain>
    </source>
</reference>
<dbReference type="AlphaFoldDB" id="A0A3D8LAA0"/>
<dbReference type="EMBL" id="QRGR01000016">
    <property type="protein sequence ID" value="RDV14308.1"/>
    <property type="molecule type" value="Genomic_DNA"/>
</dbReference>
<feature type="transmembrane region" description="Helical" evidence="1">
    <location>
        <begin position="57"/>
        <end position="80"/>
    </location>
</feature>
<evidence type="ECO:0000313" key="2">
    <source>
        <dbReference type="EMBL" id="RDV14308.1"/>
    </source>
</evidence>
<proteinExistence type="predicted"/>
<evidence type="ECO:0000256" key="1">
    <source>
        <dbReference type="SAM" id="Phobius"/>
    </source>
</evidence>
<protein>
    <recommendedName>
        <fullName evidence="4">Phage abortive infection protein</fullName>
    </recommendedName>
</protein>
<feature type="transmembrane region" description="Helical" evidence="1">
    <location>
        <begin position="12"/>
        <end position="31"/>
    </location>
</feature>
<evidence type="ECO:0000313" key="3">
    <source>
        <dbReference type="Proteomes" id="UP000256708"/>
    </source>
</evidence>
<keyword evidence="1" id="KW-0472">Membrane</keyword>